<dbReference type="InterPro" id="IPR007231">
    <property type="entry name" value="Nucleoporin_int_Nup93/Nic96"/>
</dbReference>
<evidence type="ECO:0000313" key="5">
    <source>
        <dbReference type="EMBL" id="KAK5781553.1"/>
    </source>
</evidence>
<protein>
    <recommendedName>
        <fullName evidence="7">Nuclear pore protein</fullName>
    </recommendedName>
</protein>
<reference evidence="6" key="1">
    <citation type="submission" date="2023-07" db="EMBL/GenBank/DDBJ databases">
        <title>A draft genome of Kazachstania heterogenica Y-27499.</title>
        <authorList>
            <person name="Donic C."/>
            <person name="Kralova J.S."/>
            <person name="Fidel L."/>
            <person name="Ben-Dor S."/>
            <person name="Jung S."/>
        </authorList>
    </citation>
    <scope>NUCLEOTIDE SEQUENCE [LARGE SCALE GENOMIC DNA]</scope>
    <source>
        <strain evidence="6">Y27499</strain>
    </source>
</reference>
<evidence type="ECO:0000256" key="3">
    <source>
        <dbReference type="ARBA" id="ARBA00023242"/>
    </source>
</evidence>
<accession>A0AAN7WIT9</accession>
<dbReference type="PANTHER" id="PTHR11225:SF4">
    <property type="entry name" value="NUCLEAR PORE COMPLEX PROTEIN NUP93"/>
    <property type="match status" value="1"/>
</dbReference>
<evidence type="ECO:0000313" key="6">
    <source>
        <dbReference type="Proteomes" id="UP001306508"/>
    </source>
</evidence>
<dbReference type="GO" id="GO:0017056">
    <property type="term" value="F:structural constituent of nuclear pore"/>
    <property type="evidence" value="ECO:0007669"/>
    <property type="project" value="InterPro"/>
</dbReference>
<dbReference type="GO" id="GO:0005643">
    <property type="term" value="C:nuclear pore"/>
    <property type="evidence" value="ECO:0007669"/>
    <property type="project" value="InterPro"/>
</dbReference>
<dbReference type="GO" id="GO:0006606">
    <property type="term" value="P:protein import into nucleus"/>
    <property type="evidence" value="ECO:0007669"/>
    <property type="project" value="TreeGrafter"/>
</dbReference>
<sequence length="1063" mass="121084">MTLINIVNEKNQDGGISSEQPQKNSTSKLFNSLLESSKALPTTSSDLGSIQLSIQEINRRARELRAHATTNTTHNGSVIKHEPHEDHTKAHYLLAGSGLQFDEVDTSLKALEQNQILSNSTLTRNIPSISTESNVASTVLMESAGTNVQLTTLDLASSAYSTGNKVEFTEIDNYLKIKKNENILASIEMLLSNAAKDFDDYVNDNLNLNWNERKNIIKQNFGILVGEKSTQANSLKSIQSDKILNNDDLMKFWSKKFTGNRLDGIDLLNDNYNNDGFSKLNVNEHYMLRDKFEKNAKIIHRFNNARQQNTKFPLNQEFISLLNNNSNDLKSRKLLESWKIIESFQEVKNKMSIASGNLNSSTFSRNNLVITNARKYLQSQFKEYVDLLYKKEMDEGLPTNINKIKSFIEKKLKNSPGGSINTNIDNLVLHNTTSNASTSSGDVWKVSNLTIINGTPIWALIFYLLRAGMEKEALDVMINNRSNFKKIEQSFITYFKAYIHAKSNGNNELPVEFMTRLHNEYNQHIKNSLNGDPYRLAVYKIIGRCDLTKKSIPEITLNVEDWLWIHFMLIKEENIHNSKLPNEIVVNDTIYKNYTLEEFQQLILSYGVQRFNNDYLQILLLSGLFEYAVEYAYKISELDAVHLAIGICNQQLLNVSNDPLSSALIVHKNDNNLANGKSDVSINFIKIITSYIRSYKYSDPRIALEYLLLIGLNSKGDKNDLQTLFMHECIRELILQTKEFTILLGKIGRNGSRIPGVIEQRRSLLLINDETDSKSFLKVITEQAALKADEDGRVYDSLLLYQLAEEYDIVISIINNIISNLLSDSDLTCNILVNINDNSETNPILLAEKLIDIHLNRHDSNKSVISFKNKETCLLLLKIVEIRKLFDNNNAFNIISIDRNEVSHINVVQWEEILNKIIELNILPLVVNQNSRYNNDNMNNHEDIGDDFSGSEEISIRKKAEEFNLIDPNIVKCIPNLLIITMISVNKVIQRLKSSLSQNQIRNDVTLSGSNPNNPSNVDDNNKMDQINLMKKLARNCMIYAGMIQYKMPRETYSTLIQIDIAL</sequence>
<dbReference type="PANTHER" id="PTHR11225">
    <property type="entry name" value="NUCLEAR PORE COMPLEX PROTEIN NUP93 NUCLEOPORIN NUP93 DEAD EYE PROTEIN"/>
    <property type="match status" value="1"/>
</dbReference>
<gene>
    <name evidence="5" type="ORF">RI543_001102</name>
</gene>
<evidence type="ECO:0000256" key="1">
    <source>
        <dbReference type="ARBA" id="ARBA00004259"/>
    </source>
</evidence>
<dbReference type="AlphaFoldDB" id="A0AAN7WIT9"/>
<evidence type="ECO:0000256" key="2">
    <source>
        <dbReference type="ARBA" id="ARBA00010186"/>
    </source>
</evidence>
<evidence type="ECO:0008006" key="7">
    <source>
        <dbReference type="Google" id="ProtNLM"/>
    </source>
</evidence>
<dbReference type="Pfam" id="PF04097">
    <property type="entry name" value="Nic96"/>
    <property type="match status" value="1"/>
</dbReference>
<evidence type="ECO:0000256" key="4">
    <source>
        <dbReference type="SAM" id="MobiDB-lite"/>
    </source>
</evidence>
<name>A0AAN7WIT9_9SACH</name>
<dbReference type="GO" id="GO:0016973">
    <property type="term" value="P:poly(A)+ mRNA export from nucleus"/>
    <property type="evidence" value="ECO:0007669"/>
    <property type="project" value="TreeGrafter"/>
</dbReference>
<organism evidence="5 6">
    <name type="scientific">Arxiozyma heterogenica</name>
    <dbReference type="NCBI Taxonomy" id="278026"/>
    <lineage>
        <taxon>Eukaryota</taxon>
        <taxon>Fungi</taxon>
        <taxon>Dikarya</taxon>
        <taxon>Ascomycota</taxon>
        <taxon>Saccharomycotina</taxon>
        <taxon>Saccharomycetes</taxon>
        <taxon>Saccharomycetales</taxon>
        <taxon>Saccharomycetaceae</taxon>
        <taxon>Arxiozyma</taxon>
    </lineage>
</organism>
<proteinExistence type="inferred from homology"/>
<dbReference type="Proteomes" id="UP001306508">
    <property type="component" value="Unassembled WGS sequence"/>
</dbReference>
<keyword evidence="3" id="KW-0539">Nucleus</keyword>
<feature type="compositionally biased region" description="Polar residues" evidence="4">
    <location>
        <begin position="14"/>
        <end position="24"/>
    </location>
</feature>
<keyword evidence="6" id="KW-1185">Reference proteome</keyword>
<feature type="region of interest" description="Disordered" evidence="4">
    <location>
        <begin position="1"/>
        <end position="24"/>
    </location>
</feature>
<comment type="subcellular location">
    <subcellularLocation>
        <location evidence="1">Nucleus envelope</location>
    </subcellularLocation>
</comment>
<comment type="caution">
    <text evidence="5">The sequence shown here is derived from an EMBL/GenBank/DDBJ whole genome shotgun (WGS) entry which is preliminary data.</text>
</comment>
<comment type="similarity">
    <text evidence="2">Belongs to the nucleoporin interacting component (NIC) family.</text>
</comment>
<dbReference type="EMBL" id="JAWIZZ010000035">
    <property type="protein sequence ID" value="KAK5781553.1"/>
    <property type="molecule type" value="Genomic_DNA"/>
</dbReference>